<feature type="domain" description="Aldehyde dehydrogenase" evidence="5">
    <location>
        <begin position="22"/>
        <end position="479"/>
    </location>
</feature>
<evidence type="ECO:0000256" key="2">
    <source>
        <dbReference type="ARBA" id="ARBA00023002"/>
    </source>
</evidence>
<dbReference type="GO" id="GO:0016620">
    <property type="term" value="F:oxidoreductase activity, acting on the aldehyde or oxo group of donors, NAD or NADP as acceptor"/>
    <property type="evidence" value="ECO:0007669"/>
    <property type="project" value="InterPro"/>
</dbReference>
<dbReference type="Gene3D" id="3.40.309.10">
    <property type="entry name" value="Aldehyde Dehydrogenase, Chain A, domain 2"/>
    <property type="match status" value="1"/>
</dbReference>
<dbReference type="InterPro" id="IPR015590">
    <property type="entry name" value="Aldehyde_DH_dom"/>
</dbReference>
<dbReference type="Gene3D" id="3.40.605.10">
    <property type="entry name" value="Aldehyde Dehydrogenase, Chain A, domain 1"/>
    <property type="match status" value="1"/>
</dbReference>
<dbReference type="Proteomes" id="UP000215214">
    <property type="component" value="Chromosome TJEJU"/>
</dbReference>
<dbReference type="InterPro" id="IPR016161">
    <property type="entry name" value="Ald_DH/histidinol_DH"/>
</dbReference>
<evidence type="ECO:0000256" key="4">
    <source>
        <dbReference type="RuleBase" id="RU003345"/>
    </source>
</evidence>
<dbReference type="InterPro" id="IPR029510">
    <property type="entry name" value="Ald_DH_CS_GLU"/>
</dbReference>
<evidence type="ECO:0000256" key="3">
    <source>
        <dbReference type="PROSITE-ProRule" id="PRU10007"/>
    </source>
</evidence>
<evidence type="ECO:0000256" key="1">
    <source>
        <dbReference type="ARBA" id="ARBA00009986"/>
    </source>
</evidence>
<evidence type="ECO:0000259" key="5">
    <source>
        <dbReference type="Pfam" id="PF00171"/>
    </source>
</evidence>
<dbReference type="PANTHER" id="PTHR43353">
    <property type="entry name" value="SUCCINATE-SEMIALDEHYDE DEHYDROGENASE, MITOCHONDRIAL"/>
    <property type="match status" value="1"/>
</dbReference>
<proteinExistence type="inferred from homology"/>
<name>A0A238UDN0_9FLAO</name>
<evidence type="ECO:0000313" key="6">
    <source>
        <dbReference type="EMBL" id="SNR16594.1"/>
    </source>
</evidence>
<comment type="similarity">
    <text evidence="1 4">Belongs to the aldehyde dehydrogenase family.</text>
</comment>
<dbReference type="CDD" id="cd07103">
    <property type="entry name" value="ALDH_F5_SSADH_GabD"/>
    <property type="match status" value="1"/>
</dbReference>
<dbReference type="PROSITE" id="PS00687">
    <property type="entry name" value="ALDEHYDE_DEHYDR_GLU"/>
    <property type="match status" value="1"/>
</dbReference>
<dbReference type="KEGG" id="tje:TJEJU_2925"/>
<dbReference type="InterPro" id="IPR016163">
    <property type="entry name" value="Ald_DH_C"/>
</dbReference>
<dbReference type="SUPFAM" id="SSF53720">
    <property type="entry name" value="ALDH-like"/>
    <property type="match status" value="1"/>
</dbReference>
<feature type="active site" evidence="3">
    <location>
        <position position="253"/>
    </location>
</feature>
<dbReference type="InterPro" id="IPR016160">
    <property type="entry name" value="Ald_DH_CS_CYS"/>
</dbReference>
<dbReference type="PROSITE" id="PS00070">
    <property type="entry name" value="ALDEHYDE_DEHYDR_CYS"/>
    <property type="match status" value="1"/>
</dbReference>
<reference evidence="6 7" key="1">
    <citation type="submission" date="2017-07" db="EMBL/GenBank/DDBJ databases">
        <authorList>
            <person name="Sun Z.S."/>
            <person name="Albrecht U."/>
            <person name="Echele G."/>
            <person name="Lee C.C."/>
        </authorList>
    </citation>
    <scope>NUCLEOTIDE SEQUENCE [LARGE SCALE GENOMIC DNA]</scope>
    <source>
        <strain evidence="7">type strain: KCTC 22618</strain>
    </source>
</reference>
<dbReference type="PANTHER" id="PTHR43353:SF5">
    <property type="entry name" value="SUCCINATE-SEMIALDEHYDE DEHYDROGENASE, MITOCHONDRIAL"/>
    <property type="match status" value="1"/>
</dbReference>
<dbReference type="RefSeq" id="WP_095073255.1">
    <property type="nucleotide sequence ID" value="NZ_LT899436.1"/>
</dbReference>
<keyword evidence="7" id="KW-1185">Reference proteome</keyword>
<dbReference type="Pfam" id="PF00171">
    <property type="entry name" value="Aldedh"/>
    <property type="match status" value="1"/>
</dbReference>
<sequence length="485" mass="53070">MKIKNYGYKKMYIDGQLVDAISGERSNVVCPATGEVIAEIAKAGKEDAEKVLLAAEKGFKYWSALSLGERTAWMQKLKTAILEKQEELRTAMVYEMGKTYGGGAEDIDRLVEALEWYPAAMQNMREEQIPDYENTHTHKMISKPAGVVVAYLAWNFPILNIGYKIGPVLASGCSLIIKPSEISPLSAYLIGEILNDINFPPGVVNIIEGPSEIVAKTMTSSKIPAVITMIGSTETAKKIIAESTTSIKRFGLELGGNAPFIVFDDADFDKALDLAIALRFGNSGQVCVAANRIFVHKSIYGKFVKAYAKKASELKVGLGTKENPDVFMGPLASRKGRDRMLTLINDAVDKGATLEFGGEIPTDLPEGGNWLEPTVLSGVSTDMKVFKEEIFGPVAGIMSFETDEEVLALANDTEYGLASYIFTNNHQRIARFTEELDFGEIQINGVKYAIYLPHGGFKESGIGHDCSHLALEDYLVKKRVSTAIF</sequence>
<protein>
    <submittedName>
        <fullName evidence="6">Probable NAD(P)+-dependant 3,6-anhydro-D-galactose dehydrogenase</fullName>
        <ecNumber evidence="6">1.2.1.-</ecNumber>
    </submittedName>
</protein>
<dbReference type="OrthoDB" id="9762913at2"/>
<dbReference type="InterPro" id="IPR050740">
    <property type="entry name" value="Aldehyde_DH_Superfamily"/>
</dbReference>
<dbReference type="EC" id="1.2.1.-" evidence="6"/>
<dbReference type="FunFam" id="3.40.309.10:FF:000004">
    <property type="entry name" value="Succinate-semialdehyde dehydrogenase I"/>
    <property type="match status" value="1"/>
</dbReference>
<dbReference type="AlphaFoldDB" id="A0A238UDN0"/>
<keyword evidence="2 4" id="KW-0560">Oxidoreductase</keyword>
<dbReference type="EMBL" id="LT899436">
    <property type="protein sequence ID" value="SNR16594.1"/>
    <property type="molecule type" value="Genomic_DNA"/>
</dbReference>
<accession>A0A238UDN0</accession>
<evidence type="ECO:0000313" key="7">
    <source>
        <dbReference type="Proteomes" id="UP000215214"/>
    </source>
</evidence>
<gene>
    <name evidence="6" type="ORF">TJEJU_2925</name>
</gene>
<dbReference type="InterPro" id="IPR016162">
    <property type="entry name" value="Ald_DH_N"/>
</dbReference>
<organism evidence="6 7">
    <name type="scientific">Tenacibaculum jejuense</name>
    <dbReference type="NCBI Taxonomy" id="584609"/>
    <lineage>
        <taxon>Bacteria</taxon>
        <taxon>Pseudomonadati</taxon>
        <taxon>Bacteroidota</taxon>
        <taxon>Flavobacteriia</taxon>
        <taxon>Flavobacteriales</taxon>
        <taxon>Flavobacteriaceae</taxon>
        <taxon>Tenacibaculum</taxon>
    </lineage>
</organism>